<dbReference type="InterPro" id="IPR000863">
    <property type="entry name" value="Sulfotransferase_dom"/>
</dbReference>
<dbReference type="Gene3D" id="3.40.50.300">
    <property type="entry name" value="P-loop containing nucleotide triphosphate hydrolases"/>
    <property type="match status" value="1"/>
</dbReference>
<accession>A0A2T8F9T0</accession>
<dbReference type="GO" id="GO:0008146">
    <property type="term" value="F:sulfotransferase activity"/>
    <property type="evidence" value="ECO:0007669"/>
    <property type="project" value="InterPro"/>
</dbReference>
<dbReference type="PANTHER" id="PTHR10605">
    <property type="entry name" value="HEPARAN SULFATE SULFOTRANSFERASE"/>
    <property type="match status" value="1"/>
</dbReference>
<evidence type="ECO:0000313" key="6">
    <source>
        <dbReference type="Proteomes" id="UP000246018"/>
    </source>
</evidence>
<evidence type="ECO:0000259" key="4">
    <source>
        <dbReference type="Pfam" id="PF00685"/>
    </source>
</evidence>
<dbReference type="EMBL" id="QDGZ01000005">
    <property type="protein sequence ID" value="PVG82449.1"/>
    <property type="molecule type" value="Genomic_DNA"/>
</dbReference>
<keyword evidence="2" id="KW-0325">Glycoprotein</keyword>
<dbReference type="AlphaFoldDB" id="A0A2T8F9T0"/>
<evidence type="ECO:0000256" key="2">
    <source>
        <dbReference type="ARBA" id="ARBA00023180"/>
    </source>
</evidence>
<keyword evidence="6" id="KW-1185">Reference proteome</keyword>
<reference evidence="5 6" key="1">
    <citation type="submission" date="2018-04" db="EMBL/GenBank/DDBJ databases">
        <title>Genome of Nocardioides gansuensis WSJ-1.</title>
        <authorList>
            <person name="Wu S."/>
            <person name="Wang G."/>
        </authorList>
    </citation>
    <scope>NUCLEOTIDE SEQUENCE [LARGE SCALE GENOMIC DNA]</scope>
    <source>
        <strain evidence="5 6">WSJ-1</strain>
    </source>
</reference>
<dbReference type="Proteomes" id="UP000246018">
    <property type="component" value="Unassembled WGS sequence"/>
</dbReference>
<dbReference type="InterPro" id="IPR027417">
    <property type="entry name" value="P-loop_NTPase"/>
</dbReference>
<sequence>MVVTVLRADERGDASAPRRRGPPHPARLPDMLGHVNRPEPETDLGRMPYNFSIVGVQKSGTSTLSGTISQHRFVCRPPRKEAHFFNNEDYDWEHPDYERDYTAPRRAKVHRLVGDSTPVYLFWPHALERMHAYKPDMPLIAVFRDPLERLFSHWTMLRTRNPDWPDWPGFLTEFRPMTLPTELPGGVRAMRYKHMSGIARGYYGAQLQRGFEIFPREQWLLLEFRSMLADWDTCVDRTTDHLGLPRFDQRPPLRNRYAGAELVTGTAPTAEDLASLAELYAADLALFERLSGIDTSGWPTRQVLDGSLEPGGLAARFAKKVAPLPA</sequence>
<feature type="region of interest" description="Disordered" evidence="3">
    <location>
        <begin position="1"/>
        <end position="42"/>
    </location>
</feature>
<dbReference type="SUPFAM" id="SSF52540">
    <property type="entry name" value="P-loop containing nucleoside triphosphate hydrolases"/>
    <property type="match status" value="1"/>
</dbReference>
<feature type="domain" description="Sulfotransferase" evidence="4">
    <location>
        <begin position="52"/>
        <end position="245"/>
    </location>
</feature>
<dbReference type="OrthoDB" id="4508169at2"/>
<dbReference type="Pfam" id="PF00685">
    <property type="entry name" value="Sulfotransfer_1"/>
    <property type="match status" value="1"/>
</dbReference>
<gene>
    <name evidence="5" type="ORF">DDE18_13395</name>
</gene>
<evidence type="ECO:0000256" key="3">
    <source>
        <dbReference type="SAM" id="MobiDB-lite"/>
    </source>
</evidence>
<organism evidence="5 6">
    <name type="scientific">Nocardioides gansuensis</name>
    <dbReference type="NCBI Taxonomy" id="2138300"/>
    <lineage>
        <taxon>Bacteria</taxon>
        <taxon>Bacillati</taxon>
        <taxon>Actinomycetota</taxon>
        <taxon>Actinomycetes</taxon>
        <taxon>Propionibacteriales</taxon>
        <taxon>Nocardioidaceae</taxon>
        <taxon>Nocardioides</taxon>
    </lineage>
</organism>
<proteinExistence type="predicted"/>
<evidence type="ECO:0000256" key="1">
    <source>
        <dbReference type="ARBA" id="ARBA00022679"/>
    </source>
</evidence>
<name>A0A2T8F9T0_9ACTN</name>
<keyword evidence="1" id="KW-0808">Transferase</keyword>
<comment type="caution">
    <text evidence="5">The sequence shown here is derived from an EMBL/GenBank/DDBJ whole genome shotgun (WGS) entry which is preliminary data.</text>
</comment>
<protein>
    <recommendedName>
        <fullName evidence="4">Sulfotransferase domain-containing protein</fullName>
    </recommendedName>
</protein>
<dbReference type="PANTHER" id="PTHR10605:SF56">
    <property type="entry name" value="BIFUNCTIONAL HEPARAN SULFATE N-DEACETYLASE_N-SULFOTRANSFERASE"/>
    <property type="match status" value="1"/>
</dbReference>
<dbReference type="InterPro" id="IPR037359">
    <property type="entry name" value="NST/OST"/>
</dbReference>
<evidence type="ECO:0000313" key="5">
    <source>
        <dbReference type="EMBL" id="PVG82449.1"/>
    </source>
</evidence>